<dbReference type="PRINTS" id="PR01345">
    <property type="entry name" value="CERVTRCPTASE"/>
</dbReference>
<proteinExistence type="predicted"/>
<dbReference type="OrthoDB" id="6380294at2759"/>
<evidence type="ECO:0000313" key="2">
    <source>
        <dbReference type="Proteomes" id="UP000324222"/>
    </source>
</evidence>
<evidence type="ECO:0000313" key="1">
    <source>
        <dbReference type="EMBL" id="MPC51418.1"/>
    </source>
</evidence>
<reference evidence="1 2" key="1">
    <citation type="submission" date="2019-05" db="EMBL/GenBank/DDBJ databases">
        <title>Another draft genome of Portunus trituberculatus and its Hox gene families provides insights of decapod evolution.</title>
        <authorList>
            <person name="Jeong J.-H."/>
            <person name="Song I."/>
            <person name="Kim S."/>
            <person name="Choi T."/>
            <person name="Kim D."/>
            <person name="Ryu S."/>
            <person name="Kim W."/>
        </authorList>
    </citation>
    <scope>NUCLEOTIDE SEQUENCE [LARGE SCALE GENOMIC DNA]</scope>
    <source>
        <tissue evidence="1">Muscle</tissue>
    </source>
</reference>
<keyword evidence="2" id="KW-1185">Reference proteome</keyword>
<dbReference type="AlphaFoldDB" id="A0A5B7G2P8"/>
<sequence>MDTIALSIVSTHKDLDITVDSTLKFHCHISKTVKKAAGLTNNLLNSTLCHDKDFMITLFKSHIRPLLEFSSIVWNTGYLGNQKLLESTQRRWTKQIAGMTDLNYADRLQTLNLYSI</sequence>
<gene>
    <name evidence="1" type="ORF">E2C01_045262</name>
</gene>
<dbReference type="Proteomes" id="UP000324222">
    <property type="component" value="Unassembled WGS sequence"/>
</dbReference>
<protein>
    <recommendedName>
        <fullName evidence="3">RNA-directed DNA polymerase from mobile element jockey</fullName>
    </recommendedName>
</protein>
<comment type="caution">
    <text evidence="1">The sequence shown here is derived from an EMBL/GenBank/DDBJ whole genome shotgun (WGS) entry which is preliminary data.</text>
</comment>
<accession>A0A5B7G2P8</accession>
<organism evidence="1 2">
    <name type="scientific">Portunus trituberculatus</name>
    <name type="common">Swimming crab</name>
    <name type="synonym">Neptunus trituberculatus</name>
    <dbReference type="NCBI Taxonomy" id="210409"/>
    <lineage>
        <taxon>Eukaryota</taxon>
        <taxon>Metazoa</taxon>
        <taxon>Ecdysozoa</taxon>
        <taxon>Arthropoda</taxon>
        <taxon>Crustacea</taxon>
        <taxon>Multicrustacea</taxon>
        <taxon>Malacostraca</taxon>
        <taxon>Eumalacostraca</taxon>
        <taxon>Eucarida</taxon>
        <taxon>Decapoda</taxon>
        <taxon>Pleocyemata</taxon>
        <taxon>Brachyura</taxon>
        <taxon>Eubrachyura</taxon>
        <taxon>Portunoidea</taxon>
        <taxon>Portunidae</taxon>
        <taxon>Portuninae</taxon>
        <taxon>Portunus</taxon>
    </lineage>
</organism>
<evidence type="ECO:0008006" key="3">
    <source>
        <dbReference type="Google" id="ProtNLM"/>
    </source>
</evidence>
<name>A0A5B7G2P8_PORTR</name>
<dbReference type="EMBL" id="VSRR010010164">
    <property type="protein sequence ID" value="MPC51418.1"/>
    <property type="molecule type" value="Genomic_DNA"/>
</dbReference>